<feature type="transmembrane region" description="Helical" evidence="1">
    <location>
        <begin position="37"/>
        <end position="60"/>
    </location>
</feature>
<name>A0A086MTJ4_9ACTN</name>
<dbReference type="RefSeq" id="WP_043382141.1">
    <property type="nucleotide sequence ID" value="NZ_KN039947.1"/>
</dbReference>
<feature type="transmembrane region" description="Helical" evidence="1">
    <location>
        <begin position="66"/>
        <end position="88"/>
    </location>
</feature>
<gene>
    <name evidence="2" type="ORF">FM21_29020</name>
</gene>
<feature type="transmembrane region" description="Helical" evidence="1">
    <location>
        <begin position="100"/>
        <end position="126"/>
    </location>
</feature>
<evidence type="ECO:0000313" key="2">
    <source>
        <dbReference type="EMBL" id="KFG72212.1"/>
    </source>
</evidence>
<dbReference type="AlphaFoldDB" id="A0A086MTJ4"/>
<keyword evidence="1" id="KW-0812">Transmembrane</keyword>
<organism evidence="2 3">
    <name type="scientific">Streptomyces mutabilis</name>
    <dbReference type="NCBI Taxonomy" id="67332"/>
    <lineage>
        <taxon>Bacteria</taxon>
        <taxon>Bacillati</taxon>
        <taxon>Actinomycetota</taxon>
        <taxon>Actinomycetes</taxon>
        <taxon>Kitasatosporales</taxon>
        <taxon>Streptomycetaceae</taxon>
        <taxon>Streptomyces</taxon>
    </lineage>
</organism>
<dbReference type="STRING" id="1915400.FM21_29020"/>
<dbReference type="EMBL" id="JNFQ01000003">
    <property type="protein sequence ID" value="KFG72212.1"/>
    <property type="molecule type" value="Genomic_DNA"/>
</dbReference>
<keyword evidence="1" id="KW-1133">Transmembrane helix</keyword>
<dbReference type="Proteomes" id="UP000029095">
    <property type="component" value="Unassembled WGS sequence"/>
</dbReference>
<reference evidence="2 3" key="1">
    <citation type="submission" date="2014-05" db="EMBL/GenBank/DDBJ databases">
        <title>Complete genome sequence of the Streptomyces mutabilis TRM45540.</title>
        <authorList>
            <person name="Luo X."/>
            <person name="Zhang L."/>
        </authorList>
    </citation>
    <scope>NUCLEOTIDE SEQUENCE [LARGE SCALE GENOMIC DNA]</scope>
    <source>
        <strain evidence="2 3">TRM45540</strain>
    </source>
</reference>
<sequence>MSRREPGERYFERLREGRREVQREREAAERAYSRDVAVARVVSMVPPLLFCAAMVAGAASEDVATAVLRYVLGPAVVVATASLVRLVVKYARSPERDSSLPVVVFGGALLNCLTGFATGSLAYVLFPLAAPLAQWALPRLHTLRKGNRD</sequence>
<protein>
    <submittedName>
        <fullName evidence="2">Uncharacterized protein</fullName>
    </submittedName>
</protein>
<comment type="caution">
    <text evidence="2">The sequence shown here is derived from an EMBL/GenBank/DDBJ whole genome shotgun (WGS) entry which is preliminary data.</text>
</comment>
<proteinExistence type="predicted"/>
<evidence type="ECO:0000256" key="1">
    <source>
        <dbReference type="SAM" id="Phobius"/>
    </source>
</evidence>
<dbReference type="HOGENOM" id="CLU_1748648_0_0_11"/>
<keyword evidence="3" id="KW-1185">Reference proteome</keyword>
<keyword evidence="1" id="KW-0472">Membrane</keyword>
<evidence type="ECO:0000313" key="3">
    <source>
        <dbReference type="Proteomes" id="UP000029095"/>
    </source>
</evidence>
<accession>A0A086MTJ4</accession>